<feature type="zinc finger region" description="C3H1-type" evidence="1">
    <location>
        <begin position="73"/>
        <end position="100"/>
    </location>
</feature>
<dbReference type="Gene3D" id="4.10.1000.10">
    <property type="entry name" value="Zinc finger, CCCH-type"/>
    <property type="match status" value="1"/>
</dbReference>
<dbReference type="PROSITE" id="PS50103">
    <property type="entry name" value="ZF_C3H1"/>
    <property type="match status" value="1"/>
</dbReference>
<feature type="non-terminal residue" evidence="3">
    <location>
        <position position="1"/>
    </location>
</feature>
<dbReference type="AlphaFoldDB" id="A0A813LD39"/>
<reference evidence="3" key="1">
    <citation type="submission" date="2021-02" db="EMBL/GenBank/DDBJ databases">
        <authorList>
            <person name="Dougan E. K."/>
            <person name="Rhodes N."/>
            <person name="Thang M."/>
            <person name="Chan C."/>
        </authorList>
    </citation>
    <scope>NUCLEOTIDE SEQUENCE</scope>
</reference>
<keyword evidence="1" id="KW-0479">Metal-binding</keyword>
<keyword evidence="1" id="KW-0863">Zinc-finger</keyword>
<name>A0A813LD39_POLGL</name>
<organism evidence="3 4">
    <name type="scientific">Polarella glacialis</name>
    <name type="common">Dinoflagellate</name>
    <dbReference type="NCBI Taxonomy" id="89957"/>
    <lineage>
        <taxon>Eukaryota</taxon>
        <taxon>Sar</taxon>
        <taxon>Alveolata</taxon>
        <taxon>Dinophyceae</taxon>
        <taxon>Suessiales</taxon>
        <taxon>Suessiaceae</taxon>
        <taxon>Polarella</taxon>
    </lineage>
</organism>
<evidence type="ECO:0000259" key="2">
    <source>
        <dbReference type="PROSITE" id="PS50103"/>
    </source>
</evidence>
<sequence length="128" mass="13496">PFFILVSCSILGRIPQGGSTLGAMHSGTPQLPMFNMNMVAMANAQATAAAMAYAPTAQLAFHGQGSGEGGGKRKRKQACWYYEHACCEKGSACPFSHEGMPGSKGVVDLPASETCWFFEKGACTKGLR</sequence>
<proteinExistence type="predicted"/>
<feature type="domain" description="C3H1-type" evidence="2">
    <location>
        <begin position="73"/>
        <end position="100"/>
    </location>
</feature>
<protein>
    <recommendedName>
        <fullName evidence="2">C3H1-type domain-containing protein</fullName>
    </recommendedName>
</protein>
<gene>
    <name evidence="3" type="ORF">PGLA2088_LOCUS44326</name>
</gene>
<evidence type="ECO:0000313" key="4">
    <source>
        <dbReference type="Proteomes" id="UP000626109"/>
    </source>
</evidence>
<accession>A0A813LD39</accession>
<comment type="caution">
    <text evidence="3">The sequence shown here is derived from an EMBL/GenBank/DDBJ whole genome shotgun (WGS) entry which is preliminary data.</text>
</comment>
<dbReference type="Proteomes" id="UP000626109">
    <property type="component" value="Unassembled WGS sequence"/>
</dbReference>
<keyword evidence="1" id="KW-0862">Zinc</keyword>
<feature type="non-terminal residue" evidence="3">
    <location>
        <position position="128"/>
    </location>
</feature>
<dbReference type="GO" id="GO:0008270">
    <property type="term" value="F:zinc ion binding"/>
    <property type="evidence" value="ECO:0007669"/>
    <property type="project" value="UniProtKB-KW"/>
</dbReference>
<dbReference type="InterPro" id="IPR000571">
    <property type="entry name" value="Znf_CCCH"/>
</dbReference>
<evidence type="ECO:0000256" key="1">
    <source>
        <dbReference type="PROSITE-ProRule" id="PRU00723"/>
    </source>
</evidence>
<evidence type="ECO:0000313" key="3">
    <source>
        <dbReference type="EMBL" id="CAE8725945.1"/>
    </source>
</evidence>
<dbReference type="EMBL" id="CAJNNW010035150">
    <property type="protein sequence ID" value="CAE8725945.1"/>
    <property type="molecule type" value="Genomic_DNA"/>
</dbReference>